<dbReference type="EMBL" id="JAPUAC010000016">
    <property type="protein sequence ID" value="MCZ2656001.1"/>
    <property type="molecule type" value="Genomic_DNA"/>
</dbReference>
<feature type="domain" description="Glycosyltransferase subfamily 4-like N-terminal" evidence="1">
    <location>
        <begin position="18"/>
        <end position="208"/>
    </location>
</feature>
<dbReference type="PATRIC" id="fig|817.53.peg.4116"/>
<evidence type="ECO:0000313" key="2">
    <source>
        <dbReference type="EMBL" id="KFX73111.1"/>
    </source>
</evidence>
<dbReference type="Pfam" id="PF13439">
    <property type="entry name" value="Glyco_transf_4"/>
    <property type="match status" value="1"/>
</dbReference>
<name>A0A0I9S6F1_BACFG</name>
<dbReference type="NCBIfam" id="TIGR04157">
    <property type="entry name" value="glyco_rSAM_CFB"/>
    <property type="match status" value="1"/>
</dbReference>
<dbReference type="CDD" id="cd03801">
    <property type="entry name" value="GT4_PimA-like"/>
    <property type="match status" value="1"/>
</dbReference>
<dbReference type="Gene3D" id="3.40.50.2000">
    <property type="entry name" value="Glycogen Phosphorylase B"/>
    <property type="match status" value="2"/>
</dbReference>
<dbReference type="PANTHER" id="PTHR45947:SF13">
    <property type="entry name" value="TRANSFERASE"/>
    <property type="match status" value="1"/>
</dbReference>
<dbReference type="PANTHER" id="PTHR45947">
    <property type="entry name" value="SULFOQUINOVOSYL TRANSFERASE SQD2"/>
    <property type="match status" value="1"/>
</dbReference>
<dbReference type="EMBL" id="JMZZ02000224">
    <property type="protein sequence ID" value="KFX73111.1"/>
    <property type="molecule type" value="Genomic_DNA"/>
</dbReference>
<dbReference type="Pfam" id="PF13692">
    <property type="entry name" value="Glyco_trans_1_4"/>
    <property type="match status" value="1"/>
</dbReference>
<dbReference type="RefSeq" id="WP_044301766.1">
    <property type="nucleotide sequence ID" value="NZ_CAEUHN010000001.1"/>
</dbReference>
<dbReference type="InterPro" id="IPR028098">
    <property type="entry name" value="Glyco_trans_4-like_N"/>
</dbReference>
<protein>
    <submittedName>
        <fullName evidence="2">Glycosyl transferase family 4</fullName>
    </submittedName>
    <submittedName>
        <fullName evidence="3">TIGR04157 family glycosyltransferase</fullName>
    </submittedName>
</protein>
<keyword evidence="2" id="KW-0808">Transferase</keyword>
<organism evidence="2">
    <name type="scientific">Bacteroides fragilis</name>
    <dbReference type="NCBI Taxonomy" id="817"/>
    <lineage>
        <taxon>Bacteria</taxon>
        <taxon>Pseudomonadati</taxon>
        <taxon>Bacteroidota</taxon>
        <taxon>Bacteroidia</taxon>
        <taxon>Bacteroidales</taxon>
        <taxon>Bacteroidaceae</taxon>
        <taxon>Bacteroides</taxon>
    </lineage>
</organism>
<reference evidence="3" key="3">
    <citation type="submission" date="2022-12" db="EMBL/GenBank/DDBJ databases">
        <title>Development of a Multilocus Sequence Typing Scheme for Bacteroides fragilis Based on Whole Genome Sequencing Data and Clinical Application.</title>
        <authorList>
            <person name="Nielsen F.D."/>
            <person name="Justesen U.S."/>
        </authorList>
    </citation>
    <scope>NUCLEOTIDE SEQUENCE</scope>
    <source>
        <strain evidence="3">BF_BC_ODE_DK_2015_2</strain>
    </source>
</reference>
<reference evidence="2" key="1">
    <citation type="book" date="2014" name="THE 24TH EUROPEAN CONGRESS OF CLINICAL MICROBIOLOGY AND INFECTIOUS DISEASES" publisher="ECCMID 2014" city="Barcelona, Spain">
        <title>Identification of resistance genes in three multidrug-resistant Bacteroides fragilis isolates by whole genome sequencing.</title>
        <editorList>
            <person name="Unknown"/>
            <person name="A."/>
        </editorList>
        <authorList>
            <person name="Sydenham T.V."/>
            <person name="Hasman H."/>
            <person name="Wang M."/>
            <person name="Soki J."/>
            <person name="Nagy E."/>
            <person name="Justesen U.S."/>
        </authorList>
    </citation>
    <scope>NUCLEOTIDE SEQUENCE</scope>
    <source>
        <strain evidence="2">DCMOUH0018B</strain>
    </source>
</reference>
<comment type="caution">
    <text evidence="2">The sequence shown here is derived from an EMBL/GenBank/DDBJ whole genome shotgun (WGS) entry which is preliminary data.</text>
</comment>
<evidence type="ECO:0000259" key="1">
    <source>
        <dbReference type="Pfam" id="PF13439"/>
    </source>
</evidence>
<accession>A0A0I9S6F1</accession>
<gene>
    <name evidence="2" type="ORF">EE52_0219940</name>
    <name evidence="3" type="ORF">O1422_17735</name>
</gene>
<sequence>MRHIYLINKGENRSSQYGIGTYIREIVRCVSDCEGLRLTWVWLETKVNEFTVEQIESGRVRILKFPVAGTGRFQEEKRLSRNIAYMLTLHTDARECNIFHFNHQNNMYLVDEIRRLLPACKMVATIHYLDWCFGLKGNTELFHSILNRKGEGSSFEKNVYTIFKFEQKFFEKMDAVFCLSRYIREVLVEDYRLPADKLILVYNGIRDEYRQLNEREWLDKRLCYGFTRSQKILLFVGRLDEGKGVEFLIEAFRRILNRMPEAHLLIAGNGDYDTCLKASADIWSRITYTGKVGKETLYDFYRIADIGVMPSFLEQCSYVAIEMMMHGLPIVGTDSTGLSEMLLPECRVGFIRDRGEEYVIDTEALSNKILELLNDQVKRQLVGKIYRDRFHEKYMYANMMDRIKKCYENL</sequence>
<dbReference type="InterPro" id="IPR050194">
    <property type="entry name" value="Glycosyltransferase_grp1"/>
</dbReference>
<dbReference type="InterPro" id="IPR026419">
    <property type="entry name" value="Glyco_rSAM_CFB"/>
</dbReference>
<dbReference type="Proteomes" id="UP001075704">
    <property type="component" value="Unassembled WGS sequence"/>
</dbReference>
<proteinExistence type="predicted"/>
<dbReference type="SUPFAM" id="SSF53756">
    <property type="entry name" value="UDP-Glycosyltransferase/glycogen phosphorylase"/>
    <property type="match status" value="1"/>
</dbReference>
<dbReference type="GO" id="GO:0016757">
    <property type="term" value="F:glycosyltransferase activity"/>
    <property type="evidence" value="ECO:0007669"/>
    <property type="project" value="TreeGrafter"/>
</dbReference>
<dbReference type="AlphaFoldDB" id="A0A0I9S6F1"/>
<evidence type="ECO:0000313" key="3">
    <source>
        <dbReference type="EMBL" id="MCZ2656001.1"/>
    </source>
</evidence>
<reference evidence="2" key="2">
    <citation type="submission" date="2014-07" db="EMBL/GenBank/DDBJ databases">
        <title>Genetics and epidemiology of antimicrobial resistance in B. fragilis group.</title>
        <authorList>
            <person name="Sydenham T.V."/>
            <person name="Hasman H."/>
            <person name="Kemp M."/>
            <person name="Justesen U.S."/>
        </authorList>
    </citation>
    <scope>NUCLEOTIDE SEQUENCE [LARGE SCALE GENOMIC DNA]</scope>
    <source>
        <strain evidence="2">DCMOUH0018B</strain>
    </source>
</reference>